<dbReference type="InterPro" id="IPR035906">
    <property type="entry name" value="MetI-like_sf"/>
</dbReference>
<evidence type="ECO:0000256" key="3">
    <source>
        <dbReference type="ARBA" id="ARBA00022475"/>
    </source>
</evidence>
<feature type="transmembrane region" description="Helical" evidence="8">
    <location>
        <begin position="355"/>
        <end position="378"/>
    </location>
</feature>
<feature type="transmembrane region" description="Helical" evidence="8">
    <location>
        <begin position="184"/>
        <end position="206"/>
    </location>
</feature>
<evidence type="ECO:0000256" key="8">
    <source>
        <dbReference type="SAM" id="Phobius"/>
    </source>
</evidence>
<feature type="transmembrane region" description="Helical" evidence="8">
    <location>
        <begin position="80"/>
        <end position="106"/>
    </location>
</feature>
<feature type="transmembrane region" description="Helical" evidence="8">
    <location>
        <begin position="384"/>
        <end position="404"/>
    </location>
</feature>
<comment type="subcellular location">
    <subcellularLocation>
        <location evidence="1">Cell inner membrane</location>
        <topology evidence="1">Multi-pass membrane protein</topology>
    </subcellularLocation>
</comment>
<dbReference type="RefSeq" id="WP_135430881.1">
    <property type="nucleotide sequence ID" value="NZ_RPEM01000006.1"/>
</dbReference>
<accession>A0ABY2KM13</accession>
<comment type="caution">
    <text evidence="10">The sequence shown here is derived from an EMBL/GenBank/DDBJ whole genome shotgun (WGS) entry which is preliminary data.</text>
</comment>
<evidence type="ECO:0000313" key="11">
    <source>
        <dbReference type="Proteomes" id="UP000297741"/>
    </source>
</evidence>
<keyword evidence="3" id="KW-1003">Cell membrane</keyword>
<feature type="transmembrane region" description="Helical" evidence="8">
    <location>
        <begin position="126"/>
        <end position="148"/>
    </location>
</feature>
<feature type="transmembrane region" description="Helical" evidence="8">
    <location>
        <begin position="445"/>
        <end position="466"/>
    </location>
</feature>
<organism evidence="10 11">
    <name type="scientific">Pseudotabrizicola sediminis</name>
    <dbReference type="NCBI Taxonomy" id="2486418"/>
    <lineage>
        <taxon>Bacteria</taxon>
        <taxon>Pseudomonadati</taxon>
        <taxon>Pseudomonadota</taxon>
        <taxon>Alphaproteobacteria</taxon>
        <taxon>Rhodobacterales</taxon>
        <taxon>Paracoccaceae</taxon>
        <taxon>Pseudotabrizicola</taxon>
    </lineage>
</organism>
<feature type="transmembrane region" description="Helical" evidence="8">
    <location>
        <begin position="274"/>
        <end position="300"/>
    </location>
</feature>
<keyword evidence="5 8" id="KW-0812">Transmembrane</keyword>
<dbReference type="Gene3D" id="1.10.3720.10">
    <property type="entry name" value="MetI-like"/>
    <property type="match status" value="2"/>
</dbReference>
<feature type="domain" description="ABC transmembrane type-1" evidence="9">
    <location>
        <begin position="317"/>
        <end position="504"/>
    </location>
</feature>
<gene>
    <name evidence="10" type="ORF">EEB11_09975</name>
</gene>
<dbReference type="CDD" id="cd06261">
    <property type="entry name" value="TM_PBP2"/>
    <property type="match status" value="2"/>
</dbReference>
<keyword evidence="6 8" id="KW-1133">Transmembrane helix</keyword>
<feature type="transmembrane region" description="Helical" evidence="8">
    <location>
        <begin position="320"/>
        <end position="343"/>
    </location>
</feature>
<dbReference type="InterPro" id="IPR000515">
    <property type="entry name" value="MetI-like"/>
</dbReference>
<evidence type="ECO:0000313" key="10">
    <source>
        <dbReference type="EMBL" id="TGD43154.1"/>
    </source>
</evidence>
<evidence type="ECO:0000259" key="9">
    <source>
        <dbReference type="PROSITE" id="PS50928"/>
    </source>
</evidence>
<evidence type="ECO:0000256" key="7">
    <source>
        <dbReference type="ARBA" id="ARBA00023136"/>
    </source>
</evidence>
<feature type="transmembrane region" description="Helical" evidence="8">
    <location>
        <begin position="232"/>
        <end position="254"/>
    </location>
</feature>
<dbReference type="SUPFAM" id="SSF161098">
    <property type="entry name" value="MetI-like"/>
    <property type="match status" value="2"/>
</dbReference>
<evidence type="ECO:0000256" key="6">
    <source>
        <dbReference type="ARBA" id="ARBA00022989"/>
    </source>
</evidence>
<feature type="transmembrane region" description="Helical" evidence="8">
    <location>
        <begin position="487"/>
        <end position="506"/>
    </location>
</feature>
<evidence type="ECO:0000256" key="1">
    <source>
        <dbReference type="ARBA" id="ARBA00004429"/>
    </source>
</evidence>
<proteinExistence type="predicted"/>
<dbReference type="EMBL" id="RPEM01000006">
    <property type="protein sequence ID" value="TGD43154.1"/>
    <property type="molecule type" value="Genomic_DNA"/>
</dbReference>
<dbReference type="PANTHER" id="PTHR43357:SF4">
    <property type="entry name" value="INNER MEMBRANE ABC TRANSPORTER PERMEASE PROTEIN YDCV"/>
    <property type="match status" value="1"/>
</dbReference>
<reference evidence="10 11" key="1">
    <citation type="submission" date="2018-11" db="EMBL/GenBank/DDBJ databases">
        <title>Tabrizicola sp. isolated from sediment of alpine lake.</title>
        <authorList>
            <person name="Liu Z."/>
        </authorList>
    </citation>
    <scope>NUCLEOTIDE SEQUENCE [LARGE SCALE GENOMIC DNA]</scope>
    <source>
        <strain evidence="10 11">DRYC-M-16</strain>
    </source>
</reference>
<dbReference type="PROSITE" id="PS50928">
    <property type="entry name" value="ABC_TM1"/>
    <property type="match status" value="2"/>
</dbReference>
<feature type="domain" description="ABC transmembrane type-1" evidence="9">
    <location>
        <begin position="46"/>
        <end position="251"/>
    </location>
</feature>
<evidence type="ECO:0000256" key="5">
    <source>
        <dbReference type="ARBA" id="ARBA00022692"/>
    </source>
</evidence>
<keyword evidence="4" id="KW-0997">Cell inner membrane</keyword>
<dbReference type="PANTHER" id="PTHR43357">
    <property type="entry name" value="INNER MEMBRANE ABC TRANSPORTER PERMEASE PROTEIN YDCV"/>
    <property type="match status" value="1"/>
</dbReference>
<sequence length="516" mass="53343">MARRAVAVIAISVAAFVAALVLLPLAAVLWRAGVWPALAPGDGQALWFTLWQALVSASLSCLLAVPVARALARRRFFGRGALITLMGAPFLLPTIVAVMGLIAVFGRSGLVNQGLGAIGLAPLSVYGAQGVILAHVFLNLPLAVRMILQGWQTIPAERFRLAGSLGFAPAQVARHLEWPMLRSVVPGAFAVIFVICLTSFAVALTLGGGPRATTVELAIYQAVRFDFDLGRAAMLAGVQFALCALVAVLIWRAVSTPGFGAGLGRAPVLQVRGLWHGLADALAIGGAALFVLVPLAAIGLRGVPGLAELPDAVWQGAARSVVVALASTALTVPAALVLALRVARGGRGAGLMDAVALLPLASSGLVLGTGLFLMVQPFAAPSTLALPVTVAVNVALSLPFVYRLLLPEARVLLSDYGRLSASLGLRGLAWLRLVALPRLARPLGFGAGLSAALSMGDLGVIALFASDQTATLPLVVQRLMSAYRIETAAGAALILVGLSFGLFWAFDAWGRRYAAV</sequence>
<keyword evidence="2" id="KW-0813">Transport</keyword>
<feature type="transmembrane region" description="Helical" evidence="8">
    <location>
        <begin position="47"/>
        <end position="68"/>
    </location>
</feature>
<protein>
    <submittedName>
        <fullName evidence="10">Thiamine/thiamine pyrophosphate ABC transporter permease ThiP</fullName>
    </submittedName>
</protein>
<name>A0ABY2KM13_9RHOB</name>
<dbReference type="Proteomes" id="UP000297741">
    <property type="component" value="Unassembled WGS sequence"/>
</dbReference>
<keyword evidence="7 8" id="KW-0472">Membrane</keyword>
<keyword evidence="11" id="KW-1185">Reference proteome</keyword>
<evidence type="ECO:0000256" key="4">
    <source>
        <dbReference type="ARBA" id="ARBA00022519"/>
    </source>
</evidence>
<evidence type="ECO:0000256" key="2">
    <source>
        <dbReference type="ARBA" id="ARBA00022448"/>
    </source>
</evidence>